<evidence type="ECO:0000313" key="2">
    <source>
        <dbReference type="Proteomes" id="UP000235145"/>
    </source>
</evidence>
<name>A0A9R1XXV1_LACSA</name>
<dbReference type="Proteomes" id="UP000235145">
    <property type="component" value="Unassembled WGS sequence"/>
</dbReference>
<dbReference type="EMBL" id="NBSK02000001">
    <property type="protein sequence ID" value="KAJ0228304.1"/>
    <property type="molecule type" value="Genomic_DNA"/>
</dbReference>
<evidence type="ECO:0000313" key="1">
    <source>
        <dbReference type="EMBL" id="KAJ0228304.1"/>
    </source>
</evidence>
<protein>
    <submittedName>
        <fullName evidence="1">Uncharacterized protein</fullName>
    </submittedName>
</protein>
<proteinExistence type="predicted"/>
<gene>
    <name evidence="1" type="ORF">LSAT_V11C100019280</name>
</gene>
<comment type="caution">
    <text evidence="1">The sequence shown here is derived from an EMBL/GenBank/DDBJ whole genome shotgun (WGS) entry which is preliminary data.</text>
</comment>
<keyword evidence="2" id="KW-1185">Reference proteome</keyword>
<dbReference type="AlphaFoldDB" id="A0A9R1XXV1"/>
<organism evidence="1 2">
    <name type="scientific">Lactuca sativa</name>
    <name type="common">Garden lettuce</name>
    <dbReference type="NCBI Taxonomy" id="4236"/>
    <lineage>
        <taxon>Eukaryota</taxon>
        <taxon>Viridiplantae</taxon>
        <taxon>Streptophyta</taxon>
        <taxon>Embryophyta</taxon>
        <taxon>Tracheophyta</taxon>
        <taxon>Spermatophyta</taxon>
        <taxon>Magnoliopsida</taxon>
        <taxon>eudicotyledons</taxon>
        <taxon>Gunneridae</taxon>
        <taxon>Pentapetalae</taxon>
        <taxon>asterids</taxon>
        <taxon>campanulids</taxon>
        <taxon>Asterales</taxon>
        <taxon>Asteraceae</taxon>
        <taxon>Cichorioideae</taxon>
        <taxon>Cichorieae</taxon>
        <taxon>Lactucinae</taxon>
        <taxon>Lactuca</taxon>
    </lineage>
</organism>
<sequence>MYRISQTVLFHYNEQENWPTDKELFELISTIIADLLCACFTNLPRVITMRCHDDAIEKREDSIRTAAQLLGRSKKILGMLKRRQLPNIDMESMGYIDKWHALPKTQTPNGCCSSARIQPASSSSNESFIVTII</sequence>
<dbReference type="PANTHER" id="PTHR35307">
    <property type="entry name" value="PROTEIN, PUTATIVE-RELATED"/>
    <property type="match status" value="1"/>
</dbReference>
<reference evidence="1 2" key="1">
    <citation type="journal article" date="2017" name="Nat. Commun.">
        <title>Genome assembly with in vitro proximity ligation data and whole-genome triplication in lettuce.</title>
        <authorList>
            <person name="Reyes-Chin-Wo S."/>
            <person name="Wang Z."/>
            <person name="Yang X."/>
            <person name="Kozik A."/>
            <person name="Arikit S."/>
            <person name="Song C."/>
            <person name="Xia L."/>
            <person name="Froenicke L."/>
            <person name="Lavelle D.O."/>
            <person name="Truco M.J."/>
            <person name="Xia R."/>
            <person name="Zhu S."/>
            <person name="Xu C."/>
            <person name="Xu H."/>
            <person name="Xu X."/>
            <person name="Cox K."/>
            <person name="Korf I."/>
            <person name="Meyers B.C."/>
            <person name="Michelmore R.W."/>
        </authorList>
    </citation>
    <scope>NUCLEOTIDE SEQUENCE [LARGE SCALE GENOMIC DNA]</scope>
    <source>
        <strain evidence="2">cv. Salinas</strain>
        <tissue evidence="1">Seedlings</tissue>
    </source>
</reference>
<accession>A0A9R1XXV1</accession>
<dbReference type="PANTHER" id="PTHR35307:SF9">
    <property type="entry name" value="TRANSMEMBRANE PROTEIN"/>
    <property type="match status" value="1"/>
</dbReference>